<dbReference type="EnsemblPlants" id="Kaladp0058s0521.1.v1.1">
    <property type="protein sequence ID" value="Kaladp0058s0521.1.v1.1"/>
    <property type="gene ID" value="Kaladp0058s0521.v1.1"/>
</dbReference>
<evidence type="ECO:0000256" key="1">
    <source>
        <dbReference type="SAM" id="MobiDB-lite"/>
    </source>
</evidence>
<sequence length="157" mass="17054">MAFRAALTSNMRSSRMLSGGVARRSFAASSTLDAAEPHQLHHKTSTAWAAKADFAPIYMVLGMVVVAVSIGVHTAKQQIMHAPGVKVAKKKRETISEIDDPDVTVSSADKFISKSFLRKVAHIQESERPDPSRGNPFTSPRNAETLKSVGIDPSIRR</sequence>
<dbReference type="AlphaFoldDB" id="A0A7N0UA20"/>
<keyword evidence="2" id="KW-0812">Transmembrane</keyword>
<evidence type="ECO:0000313" key="3">
    <source>
        <dbReference type="EnsemblPlants" id="Kaladp0058s0521.1.v1.1"/>
    </source>
</evidence>
<organism evidence="3 4">
    <name type="scientific">Kalanchoe fedtschenkoi</name>
    <name type="common">Lavender scallops</name>
    <name type="synonym">South American air plant</name>
    <dbReference type="NCBI Taxonomy" id="63787"/>
    <lineage>
        <taxon>Eukaryota</taxon>
        <taxon>Viridiplantae</taxon>
        <taxon>Streptophyta</taxon>
        <taxon>Embryophyta</taxon>
        <taxon>Tracheophyta</taxon>
        <taxon>Spermatophyta</taxon>
        <taxon>Magnoliopsida</taxon>
        <taxon>eudicotyledons</taxon>
        <taxon>Gunneridae</taxon>
        <taxon>Pentapetalae</taxon>
        <taxon>Saxifragales</taxon>
        <taxon>Crassulaceae</taxon>
        <taxon>Kalanchoe</taxon>
    </lineage>
</organism>
<dbReference type="Proteomes" id="UP000594263">
    <property type="component" value="Unplaced"/>
</dbReference>
<accession>A0A7N0UA20</accession>
<dbReference type="OMA" id="APVYIVC"/>
<proteinExistence type="predicted"/>
<feature type="region of interest" description="Disordered" evidence="1">
    <location>
        <begin position="123"/>
        <end position="157"/>
    </location>
</feature>
<dbReference type="Gramene" id="Kaladp0058s0521.1.v1.1">
    <property type="protein sequence ID" value="Kaladp0058s0521.1.v1.1"/>
    <property type="gene ID" value="Kaladp0058s0521.v1.1"/>
</dbReference>
<name>A0A7N0UA20_KALFE</name>
<protein>
    <submittedName>
        <fullName evidence="3">Uncharacterized protein</fullName>
    </submittedName>
</protein>
<feature type="transmembrane region" description="Helical" evidence="2">
    <location>
        <begin position="54"/>
        <end position="72"/>
    </location>
</feature>
<reference evidence="3" key="1">
    <citation type="submission" date="2021-01" db="UniProtKB">
        <authorList>
            <consortium name="EnsemblPlants"/>
        </authorList>
    </citation>
    <scope>IDENTIFICATION</scope>
</reference>
<evidence type="ECO:0000313" key="4">
    <source>
        <dbReference type="Proteomes" id="UP000594263"/>
    </source>
</evidence>
<evidence type="ECO:0000256" key="2">
    <source>
        <dbReference type="SAM" id="Phobius"/>
    </source>
</evidence>
<keyword evidence="2" id="KW-1133">Transmembrane helix</keyword>
<keyword evidence="2" id="KW-0472">Membrane</keyword>
<dbReference type="PANTHER" id="PTHR33919:SF9">
    <property type="entry name" value="RIBOSOME BIOGENESIS NEP1-LIKE PROTEIN"/>
    <property type="match status" value="1"/>
</dbReference>
<keyword evidence="4" id="KW-1185">Reference proteome</keyword>
<dbReference type="PANTHER" id="PTHR33919">
    <property type="entry name" value="OS09G0127700 PROTEIN"/>
    <property type="match status" value="1"/>
</dbReference>